<sequence length="308" mass="33904">MGEEFKDSEPLGSRTVPSHSSASSDSTAPLSLDHLLTHVLPTPTPNRASFHRRTARMTVRAQPAMSPDHSAIVAEAMTLSNLAVYSKGDELGEEDTEEDGEDESSYTNNEREMSEDEGPGLEGKEEETIPEGQQQAVMAADTTVDEPLGLGYRELRRRELAVREDQVPSTFEVGQRSRSVPKHKGVDRTPPSLKWSSGSLPISSSSLVVPSPIASPVATSTATISIDEDQFLEVGRSIDRDVKELYTRPGAVKDEIFSQMYRFKSLEREQERATMTFSAIWRPILALKACAGQTNAQRAALWHAIYDI</sequence>
<comment type="caution">
    <text evidence="2">The sequence shown here is derived from an EMBL/GenBank/DDBJ whole genome shotgun (WGS) entry which is preliminary data.</text>
</comment>
<name>A0A6L2K895_TANCI</name>
<accession>A0A6L2K895</accession>
<dbReference type="EMBL" id="BKCJ010001923">
    <property type="protein sequence ID" value="GEU44990.1"/>
    <property type="molecule type" value="Genomic_DNA"/>
</dbReference>
<feature type="compositionally biased region" description="Low complexity" evidence="1">
    <location>
        <begin position="17"/>
        <end position="33"/>
    </location>
</feature>
<evidence type="ECO:0000256" key="1">
    <source>
        <dbReference type="SAM" id="MobiDB-lite"/>
    </source>
</evidence>
<gene>
    <name evidence="2" type="ORF">Tci_016968</name>
</gene>
<feature type="region of interest" description="Disordered" evidence="1">
    <location>
        <begin position="172"/>
        <end position="197"/>
    </location>
</feature>
<dbReference type="AlphaFoldDB" id="A0A6L2K895"/>
<proteinExistence type="predicted"/>
<evidence type="ECO:0000313" key="2">
    <source>
        <dbReference type="EMBL" id="GEU44990.1"/>
    </source>
</evidence>
<feature type="region of interest" description="Disordered" evidence="1">
    <location>
        <begin position="1"/>
        <end position="63"/>
    </location>
</feature>
<feature type="region of interest" description="Disordered" evidence="1">
    <location>
        <begin position="90"/>
        <end position="134"/>
    </location>
</feature>
<feature type="compositionally biased region" description="Acidic residues" evidence="1">
    <location>
        <begin position="91"/>
        <end position="104"/>
    </location>
</feature>
<reference evidence="2" key="1">
    <citation type="journal article" date="2019" name="Sci. Rep.">
        <title>Draft genome of Tanacetum cinerariifolium, the natural source of mosquito coil.</title>
        <authorList>
            <person name="Yamashiro T."/>
            <person name="Shiraishi A."/>
            <person name="Satake H."/>
            <person name="Nakayama K."/>
        </authorList>
    </citation>
    <scope>NUCLEOTIDE SEQUENCE</scope>
</reference>
<protein>
    <submittedName>
        <fullName evidence="2">Uncharacterized protein</fullName>
    </submittedName>
</protein>
<organism evidence="2">
    <name type="scientific">Tanacetum cinerariifolium</name>
    <name type="common">Dalmatian daisy</name>
    <name type="synonym">Chrysanthemum cinerariifolium</name>
    <dbReference type="NCBI Taxonomy" id="118510"/>
    <lineage>
        <taxon>Eukaryota</taxon>
        <taxon>Viridiplantae</taxon>
        <taxon>Streptophyta</taxon>
        <taxon>Embryophyta</taxon>
        <taxon>Tracheophyta</taxon>
        <taxon>Spermatophyta</taxon>
        <taxon>Magnoliopsida</taxon>
        <taxon>eudicotyledons</taxon>
        <taxon>Gunneridae</taxon>
        <taxon>Pentapetalae</taxon>
        <taxon>asterids</taxon>
        <taxon>campanulids</taxon>
        <taxon>Asterales</taxon>
        <taxon>Asteraceae</taxon>
        <taxon>Asteroideae</taxon>
        <taxon>Anthemideae</taxon>
        <taxon>Anthemidinae</taxon>
        <taxon>Tanacetum</taxon>
    </lineage>
</organism>